<dbReference type="Pfam" id="PF00581">
    <property type="entry name" value="Rhodanese"/>
    <property type="match status" value="1"/>
</dbReference>
<keyword evidence="3" id="KW-1185">Reference proteome</keyword>
<evidence type="ECO:0000313" key="2">
    <source>
        <dbReference type="EMBL" id="RKT44416.1"/>
    </source>
</evidence>
<dbReference type="AlphaFoldDB" id="A0A495V4T2"/>
<dbReference type="EMBL" id="RBXL01000001">
    <property type="protein sequence ID" value="RKT44416.1"/>
    <property type="molecule type" value="Genomic_DNA"/>
</dbReference>
<keyword evidence="2" id="KW-0808">Transferase</keyword>
<comment type="caution">
    <text evidence="2">The sequence shown here is derived from an EMBL/GenBank/DDBJ whole genome shotgun (WGS) entry which is preliminary data.</text>
</comment>
<gene>
    <name evidence="2" type="ORF">BDD21_1798</name>
</gene>
<protein>
    <submittedName>
        <fullName evidence="2">Rhodanese-related sulfurtransferase</fullName>
    </submittedName>
</protein>
<dbReference type="SMART" id="SM00450">
    <property type="entry name" value="RHOD"/>
    <property type="match status" value="1"/>
</dbReference>
<dbReference type="InterPro" id="IPR001763">
    <property type="entry name" value="Rhodanese-like_dom"/>
</dbReference>
<accession>A0A495V4T2</accession>
<dbReference type="RefSeq" id="WP_120799830.1">
    <property type="nucleotide sequence ID" value="NZ_RBXL01000001.1"/>
</dbReference>
<dbReference type="InterPro" id="IPR050229">
    <property type="entry name" value="GlpE_sulfurtransferase"/>
</dbReference>
<dbReference type="OrthoDB" id="9811849at2"/>
<dbReference type="PROSITE" id="PS50206">
    <property type="entry name" value="RHODANESE_3"/>
    <property type="match status" value="1"/>
</dbReference>
<dbReference type="Proteomes" id="UP000274556">
    <property type="component" value="Unassembled WGS sequence"/>
</dbReference>
<dbReference type="Gene3D" id="3.40.250.10">
    <property type="entry name" value="Rhodanese-like domain"/>
    <property type="match status" value="1"/>
</dbReference>
<feature type="domain" description="Rhodanese" evidence="1">
    <location>
        <begin position="17"/>
        <end position="105"/>
    </location>
</feature>
<organism evidence="2 3">
    <name type="scientific">Thiocapsa rosea</name>
    <dbReference type="NCBI Taxonomy" id="69360"/>
    <lineage>
        <taxon>Bacteria</taxon>
        <taxon>Pseudomonadati</taxon>
        <taxon>Pseudomonadota</taxon>
        <taxon>Gammaproteobacteria</taxon>
        <taxon>Chromatiales</taxon>
        <taxon>Chromatiaceae</taxon>
        <taxon>Thiocapsa</taxon>
    </lineage>
</organism>
<sequence>MRRMGPGEVAQLLAAEDGEPPVLLDVREPWEFQICRIEGSLSIPMGQIPGALARLDPNREIVVICHHGIRSYQVARFLEQQGFTRMVNLDGGVAAWARDLDPAMPVY</sequence>
<proteinExistence type="predicted"/>
<dbReference type="SUPFAM" id="SSF52821">
    <property type="entry name" value="Rhodanese/Cell cycle control phosphatase"/>
    <property type="match status" value="1"/>
</dbReference>
<dbReference type="InterPro" id="IPR036873">
    <property type="entry name" value="Rhodanese-like_dom_sf"/>
</dbReference>
<dbReference type="GO" id="GO:0016740">
    <property type="term" value="F:transferase activity"/>
    <property type="evidence" value="ECO:0007669"/>
    <property type="project" value="UniProtKB-KW"/>
</dbReference>
<reference evidence="2 3" key="1">
    <citation type="submission" date="2018-10" db="EMBL/GenBank/DDBJ databases">
        <title>Genomic Encyclopedia of Archaeal and Bacterial Type Strains, Phase II (KMG-II): from individual species to whole genera.</title>
        <authorList>
            <person name="Goeker M."/>
        </authorList>
    </citation>
    <scope>NUCLEOTIDE SEQUENCE [LARGE SCALE GENOMIC DNA]</scope>
    <source>
        <strain evidence="2 3">DSM 235</strain>
    </source>
</reference>
<evidence type="ECO:0000259" key="1">
    <source>
        <dbReference type="PROSITE" id="PS50206"/>
    </source>
</evidence>
<dbReference type="PANTHER" id="PTHR43031">
    <property type="entry name" value="FAD-DEPENDENT OXIDOREDUCTASE"/>
    <property type="match status" value="1"/>
</dbReference>
<evidence type="ECO:0000313" key="3">
    <source>
        <dbReference type="Proteomes" id="UP000274556"/>
    </source>
</evidence>
<dbReference type="PANTHER" id="PTHR43031:SF17">
    <property type="entry name" value="SULFURTRANSFERASE YTWF-RELATED"/>
    <property type="match status" value="1"/>
</dbReference>
<name>A0A495V4T2_9GAMM</name>